<keyword evidence="9" id="KW-1185">Reference proteome</keyword>
<name>A0A6A4W3J0_AMPAM</name>
<dbReference type="OrthoDB" id="6360083at2759"/>
<evidence type="ECO:0000256" key="1">
    <source>
        <dbReference type="ARBA" id="ARBA00004370"/>
    </source>
</evidence>
<comment type="subcellular location">
    <subcellularLocation>
        <location evidence="1">Membrane</location>
    </subcellularLocation>
</comment>
<dbReference type="AlphaFoldDB" id="A0A6A4W3J0"/>
<feature type="transmembrane region" description="Helical" evidence="6">
    <location>
        <begin position="191"/>
        <end position="213"/>
    </location>
</feature>
<dbReference type="InterPro" id="IPR000276">
    <property type="entry name" value="GPCR_Rhodpsn"/>
</dbReference>
<keyword evidence="8" id="KW-0675">Receptor</keyword>
<dbReference type="PANTHER" id="PTHR47760:SF1">
    <property type="entry name" value="G-PROTEIN COUPLED RECEPTORS FAMILY 1 PROFILE DOMAIN-CONTAINING PROTEIN"/>
    <property type="match status" value="1"/>
</dbReference>
<keyword evidence="4 6" id="KW-1133">Transmembrane helix</keyword>
<proteinExistence type="inferred from homology"/>
<dbReference type="EMBL" id="VIIS01001055">
    <property type="protein sequence ID" value="KAF0302467.1"/>
    <property type="molecule type" value="Genomic_DNA"/>
</dbReference>
<evidence type="ECO:0000313" key="9">
    <source>
        <dbReference type="Proteomes" id="UP000440578"/>
    </source>
</evidence>
<keyword evidence="5 6" id="KW-0472">Membrane</keyword>
<feature type="transmembrane region" description="Helical" evidence="6">
    <location>
        <begin position="140"/>
        <end position="160"/>
    </location>
</feature>
<sequence>MEPCPASDARLERLAHAAYGWCSQAICAVGVVANLANLLVLRRPPLRALTVYTYLLWLSVADLIGLCFCSVFAYLLSQESAHPCTGAPLALAFYAAHLNKPLTNTCLASGVWITFWLSANRRVAVTRPTSYLAEETGDVAFLRIACTLAVSMTLFMPMVFQSQVELDEEIGGYVLRQEGFTYTTAWMVYQWLLQVVVRLLPAAGILINNVLVVRGLAARAGGQVFPAPAAWRRCCCSRPTTQVAPPPVIELVESSVYGTGASVGSSPRQRRRASGHRLRAAYMLPAISALSIISNVFSALLFVWAAQGKMKLTKGYTSYQVWRAVGNNLELFTLAANPFLNILFSREIRSGYRRLLLEHKRCRRSD</sequence>
<comment type="caution">
    <text evidence="8">The sequence shown here is derived from an EMBL/GenBank/DDBJ whole genome shotgun (WGS) entry which is preliminary data.</text>
</comment>
<dbReference type="InterPro" id="IPR017452">
    <property type="entry name" value="GPCR_Rhodpsn_7TM"/>
</dbReference>
<gene>
    <name evidence="8" type="ORF">FJT64_025424</name>
</gene>
<organism evidence="8 9">
    <name type="scientific">Amphibalanus amphitrite</name>
    <name type="common">Striped barnacle</name>
    <name type="synonym">Balanus amphitrite</name>
    <dbReference type="NCBI Taxonomy" id="1232801"/>
    <lineage>
        <taxon>Eukaryota</taxon>
        <taxon>Metazoa</taxon>
        <taxon>Ecdysozoa</taxon>
        <taxon>Arthropoda</taxon>
        <taxon>Crustacea</taxon>
        <taxon>Multicrustacea</taxon>
        <taxon>Cirripedia</taxon>
        <taxon>Thoracica</taxon>
        <taxon>Thoracicalcarea</taxon>
        <taxon>Balanomorpha</taxon>
        <taxon>Balanoidea</taxon>
        <taxon>Balanidae</taxon>
        <taxon>Amphibalaninae</taxon>
        <taxon>Amphibalanus</taxon>
    </lineage>
</organism>
<comment type="similarity">
    <text evidence="2">Belongs to the G-protein coupled receptor 1 family.</text>
</comment>
<dbReference type="InterPro" id="IPR053093">
    <property type="entry name" value="GPCR-like"/>
</dbReference>
<feature type="transmembrane region" description="Helical" evidence="6">
    <location>
        <begin position="101"/>
        <end position="119"/>
    </location>
</feature>
<evidence type="ECO:0000256" key="6">
    <source>
        <dbReference type="SAM" id="Phobius"/>
    </source>
</evidence>
<dbReference type="GO" id="GO:0016020">
    <property type="term" value="C:membrane"/>
    <property type="evidence" value="ECO:0007669"/>
    <property type="project" value="UniProtKB-SubCell"/>
</dbReference>
<feature type="transmembrane region" description="Helical" evidence="6">
    <location>
        <begin position="18"/>
        <end position="40"/>
    </location>
</feature>
<dbReference type="PANTHER" id="PTHR47760">
    <property type="entry name" value="G-PROTEIN COUPLED RECEPTOR B0563.6-LIKE PROTEIN-RELATED"/>
    <property type="match status" value="1"/>
</dbReference>
<evidence type="ECO:0000256" key="2">
    <source>
        <dbReference type="ARBA" id="ARBA00010663"/>
    </source>
</evidence>
<dbReference type="Pfam" id="PF00001">
    <property type="entry name" value="7tm_1"/>
    <property type="match status" value="1"/>
</dbReference>
<accession>A0A6A4W3J0</accession>
<evidence type="ECO:0000313" key="8">
    <source>
        <dbReference type="EMBL" id="KAF0302467.1"/>
    </source>
</evidence>
<evidence type="ECO:0000256" key="4">
    <source>
        <dbReference type="ARBA" id="ARBA00022989"/>
    </source>
</evidence>
<evidence type="ECO:0000256" key="3">
    <source>
        <dbReference type="ARBA" id="ARBA00022692"/>
    </source>
</evidence>
<feature type="transmembrane region" description="Helical" evidence="6">
    <location>
        <begin position="280"/>
        <end position="305"/>
    </location>
</feature>
<evidence type="ECO:0000256" key="5">
    <source>
        <dbReference type="ARBA" id="ARBA00023136"/>
    </source>
</evidence>
<dbReference type="PROSITE" id="PS50262">
    <property type="entry name" value="G_PROTEIN_RECEP_F1_2"/>
    <property type="match status" value="1"/>
</dbReference>
<dbReference type="SUPFAM" id="SSF81321">
    <property type="entry name" value="Family A G protein-coupled receptor-like"/>
    <property type="match status" value="1"/>
</dbReference>
<protein>
    <submittedName>
        <fullName evidence="8">Putative G-protein coupled receptor B0563.6</fullName>
    </submittedName>
</protein>
<dbReference type="Gene3D" id="1.20.1070.10">
    <property type="entry name" value="Rhodopsin 7-helix transmembrane proteins"/>
    <property type="match status" value="1"/>
</dbReference>
<evidence type="ECO:0000259" key="7">
    <source>
        <dbReference type="PROSITE" id="PS50262"/>
    </source>
</evidence>
<feature type="domain" description="G-protein coupled receptors family 1 profile" evidence="7">
    <location>
        <begin position="33"/>
        <end position="341"/>
    </location>
</feature>
<dbReference type="Proteomes" id="UP000440578">
    <property type="component" value="Unassembled WGS sequence"/>
</dbReference>
<feature type="transmembrane region" description="Helical" evidence="6">
    <location>
        <begin position="52"/>
        <end position="76"/>
    </location>
</feature>
<dbReference type="GO" id="GO:0004930">
    <property type="term" value="F:G protein-coupled receptor activity"/>
    <property type="evidence" value="ECO:0007669"/>
    <property type="project" value="InterPro"/>
</dbReference>
<reference evidence="8 9" key="1">
    <citation type="submission" date="2019-07" db="EMBL/GenBank/DDBJ databases">
        <title>Draft genome assembly of a fouling barnacle, Amphibalanus amphitrite (Darwin, 1854): The first reference genome for Thecostraca.</title>
        <authorList>
            <person name="Kim W."/>
        </authorList>
    </citation>
    <scope>NUCLEOTIDE SEQUENCE [LARGE SCALE GENOMIC DNA]</scope>
    <source>
        <strain evidence="8">SNU_AA5</strain>
        <tissue evidence="8">Soma without cirri and trophi</tissue>
    </source>
</reference>
<feature type="transmembrane region" description="Helical" evidence="6">
    <location>
        <begin position="325"/>
        <end position="344"/>
    </location>
</feature>
<keyword evidence="3 6" id="KW-0812">Transmembrane</keyword>